<dbReference type="HAMAP" id="MF_01808">
    <property type="entry name" value="Recomb_XerC_XerD"/>
    <property type="match status" value="1"/>
</dbReference>
<dbReference type="InterPro" id="IPR002104">
    <property type="entry name" value="Integrase_catalytic"/>
</dbReference>
<dbReference type="PROSITE" id="PS51898">
    <property type="entry name" value="TYR_RECOMBINASE"/>
    <property type="match status" value="1"/>
</dbReference>
<keyword evidence="3 9" id="KW-0132">Cell division</keyword>
<comment type="similarity">
    <text evidence="9">Belongs to the 'phage' integrase family. XerC subfamily.</text>
</comment>
<sequence>MSAAHAWVGPFLEALQVERNAARATLENYARDLRDFAGHLHRASGTVETATRAQIEDYLSALELDGRAASTRARRLSALKGFYRFAFTEGFRGDDPAALIPGPRQGRKLPGTLSETDVDALLDAAAATGRGAAERTRNRCLMELLYATGLRVSELVSLPVAAARGDPRMLLVRGKGGRERMVPLSDPARAALADWLAARDAAEAAAAARTGRAASALLFPSRGKAGHITRTQFFLLVRQFAATAGLAPDRVSPHTLRHAFATHLLANGADLRSIQALLGHADVATTEIYTHVLEERLKRIVLDTHPLA</sequence>
<keyword evidence="2 9" id="KW-0963">Cytoplasm</keyword>
<dbReference type="Pfam" id="PF02899">
    <property type="entry name" value="Phage_int_SAM_1"/>
    <property type="match status" value="1"/>
</dbReference>
<feature type="domain" description="Core-binding (CB)" evidence="11">
    <location>
        <begin position="2"/>
        <end position="87"/>
    </location>
</feature>
<evidence type="ECO:0000259" key="11">
    <source>
        <dbReference type="PROSITE" id="PS51900"/>
    </source>
</evidence>
<dbReference type="InterPro" id="IPR044068">
    <property type="entry name" value="CB"/>
</dbReference>
<feature type="active site" description="O-(3'-phospho-DNA)-tyrosine intermediate" evidence="9">
    <location>
        <position position="289"/>
    </location>
</feature>
<organism evidence="12 13">
    <name type="scientific">Halovulum marinum</name>
    <dbReference type="NCBI Taxonomy" id="2662447"/>
    <lineage>
        <taxon>Bacteria</taxon>
        <taxon>Pseudomonadati</taxon>
        <taxon>Pseudomonadota</taxon>
        <taxon>Alphaproteobacteria</taxon>
        <taxon>Rhodobacterales</taxon>
        <taxon>Paracoccaceae</taxon>
        <taxon>Halovulum</taxon>
    </lineage>
</organism>
<dbReference type="GO" id="GO:0006313">
    <property type="term" value="P:DNA transposition"/>
    <property type="evidence" value="ECO:0007669"/>
    <property type="project" value="UniProtKB-UniRule"/>
</dbReference>
<dbReference type="InterPro" id="IPR050090">
    <property type="entry name" value="Tyrosine_recombinase_XerCD"/>
</dbReference>
<dbReference type="InterPro" id="IPR023009">
    <property type="entry name" value="Tyrosine_recombinase_XerC/XerD"/>
</dbReference>
<keyword evidence="13" id="KW-1185">Reference proteome</keyword>
<evidence type="ECO:0000256" key="8">
    <source>
        <dbReference type="ARBA" id="ARBA00023306"/>
    </source>
</evidence>
<feature type="active site" evidence="9">
    <location>
        <position position="254"/>
    </location>
</feature>
<feature type="active site" evidence="9">
    <location>
        <position position="151"/>
    </location>
</feature>
<evidence type="ECO:0000256" key="1">
    <source>
        <dbReference type="ARBA" id="ARBA00004496"/>
    </source>
</evidence>
<keyword evidence="6 9" id="KW-0238">DNA-binding</keyword>
<comment type="subunit">
    <text evidence="9">Forms a cyclic heterotetrameric complex composed of two molecules of XerC and two molecules of XerD.</text>
</comment>
<dbReference type="Pfam" id="PF00589">
    <property type="entry name" value="Phage_integrase"/>
    <property type="match status" value="1"/>
</dbReference>
<dbReference type="AlphaFoldDB" id="A0A6L5Z131"/>
<dbReference type="GO" id="GO:0007059">
    <property type="term" value="P:chromosome segregation"/>
    <property type="evidence" value="ECO:0007669"/>
    <property type="project" value="UniProtKB-UniRule"/>
</dbReference>
<feature type="active site" evidence="9">
    <location>
        <position position="257"/>
    </location>
</feature>
<dbReference type="RefSeq" id="WP_154446502.1">
    <property type="nucleotide sequence ID" value="NZ_WIND01000006.1"/>
</dbReference>
<evidence type="ECO:0000256" key="6">
    <source>
        <dbReference type="ARBA" id="ARBA00023125"/>
    </source>
</evidence>
<evidence type="ECO:0000256" key="2">
    <source>
        <dbReference type="ARBA" id="ARBA00022490"/>
    </source>
</evidence>
<name>A0A6L5Z131_9RHOB</name>
<dbReference type="GO" id="GO:0003677">
    <property type="term" value="F:DNA binding"/>
    <property type="evidence" value="ECO:0007669"/>
    <property type="project" value="UniProtKB-UniRule"/>
</dbReference>
<evidence type="ECO:0000259" key="10">
    <source>
        <dbReference type="PROSITE" id="PS51898"/>
    </source>
</evidence>
<gene>
    <name evidence="9" type="primary">xerC</name>
    <name evidence="12" type="ORF">GE300_10395</name>
</gene>
<evidence type="ECO:0000256" key="5">
    <source>
        <dbReference type="ARBA" id="ARBA00022908"/>
    </source>
</evidence>
<dbReference type="InterPro" id="IPR011010">
    <property type="entry name" value="DNA_brk_join_enz"/>
</dbReference>
<proteinExistence type="inferred from homology"/>
<dbReference type="PANTHER" id="PTHR30349:SF90">
    <property type="entry name" value="TYROSINE RECOMBINASE XERD"/>
    <property type="match status" value="1"/>
</dbReference>
<comment type="subcellular location">
    <subcellularLocation>
        <location evidence="1 9">Cytoplasm</location>
    </subcellularLocation>
</comment>
<evidence type="ECO:0000256" key="3">
    <source>
        <dbReference type="ARBA" id="ARBA00022618"/>
    </source>
</evidence>
<evidence type="ECO:0000313" key="12">
    <source>
        <dbReference type="EMBL" id="MSU90019.1"/>
    </source>
</evidence>
<comment type="function">
    <text evidence="9">Site-specific tyrosine recombinase, which acts by catalyzing the cutting and rejoining of the recombining DNA molecules. The XerC-XerD complex is essential to convert dimers of the bacterial chromosome into monomers to permit their segregation at cell division. It also contributes to the segregational stability of plasmids.</text>
</comment>
<keyword evidence="7 9" id="KW-0233">DNA recombination</keyword>
<dbReference type="PROSITE" id="PS51900">
    <property type="entry name" value="CB"/>
    <property type="match status" value="1"/>
</dbReference>
<dbReference type="GO" id="GO:0005737">
    <property type="term" value="C:cytoplasm"/>
    <property type="evidence" value="ECO:0007669"/>
    <property type="project" value="UniProtKB-SubCell"/>
</dbReference>
<accession>A0A6L5Z131</accession>
<feature type="domain" description="Tyr recombinase" evidence="10">
    <location>
        <begin position="108"/>
        <end position="302"/>
    </location>
</feature>
<dbReference type="Gene3D" id="1.10.443.10">
    <property type="entry name" value="Intergrase catalytic core"/>
    <property type="match status" value="1"/>
</dbReference>
<comment type="caution">
    <text evidence="12">The sequence shown here is derived from an EMBL/GenBank/DDBJ whole genome shotgun (WGS) entry which is preliminary data.</text>
</comment>
<dbReference type="SUPFAM" id="SSF56349">
    <property type="entry name" value="DNA breaking-rejoining enzymes"/>
    <property type="match status" value="1"/>
</dbReference>
<dbReference type="PANTHER" id="PTHR30349">
    <property type="entry name" value="PHAGE INTEGRASE-RELATED"/>
    <property type="match status" value="1"/>
</dbReference>
<keyword evidence="4 9" id="KW-0159">Chromosome partition</keyword>
<evidence type="ECO:0000256" key="9">
    <source>
        <dbReference type="HAMAP-Rule" id="MF_01808"/>
    </source>
</evidence>
<evidence type="ECO:0000256" key="4">
    <source>
        <dbReference type="ARBA" id="ARBA00022829"/>
    </source>
</evidence>
<dbReference type="InterPro" id="IPR004107">
    <property type="entry name" value="Integrase_SAM-like_N"/>
</dbReference>
<dbReference type="Proteomes" id="UP000474957">
    <property type="component" value="Unassembled WGS sequence"/>
</dbReference>
<dbReference type="InterPro" id="IPR010998">
    <property type="entry name" value="Integrase_recombinase_N"/>
</dbReference>
<keyword evidence="5 9" id="KW-0229">DNA integration</keyword>
<dbReference type="GO" id="GO:0051301">
    <property type="term" value="P:cell division"/>
    <property type="evidence" value="ECO:0007669"/>
    <property type="project" value="UniProtKB-KW"/>
</dbReference>
<feature type="active site" evidence="9">
    <location>
        <position position="280"/>
    </location>
</feature>
<dbReference type="InterPro" id="IPR013762">
    <property type="entry name" value="Integrase-like_cat_sf"/>
</dbReference>
<keyword evidence="8 9" id="KW-0131">Cell cycle</keyword>
<dbReference type="Gene3D" id="1.10.150.130">
    <property type="match status" value="1"/>
</dbReference>
<dbReference type="EMBL" id="WIND01000006">
    <property type="protein sequence ID" value="MSU90019.1"/>
    <property type="molecule type" value="Genomic_DNA"/>
</dbReference>
<reference evidence="12 13" key="1">
    <citation type="submission" date="2019-10" db="EMBL/GenBank/DDBJ databases">
        <title>Cognatihalovulum marinum gen. nov. sp. nov., a new member of the family Rhodobacteraceae isolated from deep seawater of the Northwest Indian Ocean.</title>
        <authorList>
            <person name="Ruan C."/>
            <person name="Wang J."/>
            <person name="Zheng X."/>
            <person name="Song L."/>
            <person name="Zhu Y."/>
            <person name="Huang Y."/>
            <person name="Lu Z."/>
            <person name="Du W."/>
            <person name="Huang L."/>
            <person name="Dai X."/>
        </authorList>
    </citation>
    <scope>NUCLEOTIDE SEQUENCE [LARGE SCALE GENOMIC DNA]</scope>
    <source>
        <strain evidence="12 13">2CG4</strain>
    </source>
</reference>
<protein>
    <recommendedName>
        <fullName evidence="9">Tyrosine recombinase XerC</fullName>
    </recommendedName>
</protein>
<dbReference type="GO" id="GO:0009037">
    <property type="term" value="F:tyrosine-based site-specific recombinase activity"/>
    <property type="evidence" value="ECO:0007669"/>
    <property type="project" value="UniProtKB-UniRule"/>
</dbReference>
<evidence type="ECO:0000313" key="13">
    <source>
        <dbReference type="Proteomes" id="UP000474957"/>
    </source>
</evidence>
<dbReference type="NCBIfam" id="NF001399">
    <property type="entry name" value="PRK00283.1"/>
    <property type="match status" value="1"/>
</dbReference>
<evidence type="ECO:0000256" key="7">
    <source>
        <dbReference type="ARBA" id="ARBA00023172"/>
    </source>
</evidence>
<feature type="active site" evidence="9">
    <location>
        <position position="175"/>
    </location>
</feature>